<dbReference type="PANTHER" id="PTHR47936:SF1">
    <property type="entry name" value="PENTATRICOPEPTIDE REPEAT-CONTAINING PROTEIN GUN1, CHLOROPLASTIC"/>
    <property type="match status" value="1"/>
</dbReference>
<feature type="repeat" description="PPR" evidence="2">
    <location>
        <begin position="388"/>
        <end position="422"/>
    </location>
</feature>
<dbReference type="Proteomes" id="UP001178507">
    <property type="component" value="Unassembled WGS sequence"/>
</dbReference>
<dbReference type="InterPro" id="IPR011990">
    <property type="entry name" value="TPR-like_helical_dom_sf"/>
</dbReference>
<dbReference type="PANTHER" id="PTHR47936">
    <property type="entry name" value="PPR_LONG DOMAIN-CONTAINING PROTEIN"/>
    <property type="match status" value="1"/>
</dbReference>
<dbReference type="PROSITE" id="PS51375">
    <property type="entry name" value="PPR"/>
    <property type="match status" value="4"/>
</dbReference>
<dbReference type="AlphaFoldDB" id="A0AA36MUI8"/>
<feature type="repeat" description="PPR" evidence="2">
    <location>
        <begin position="181"/>
        <end position="215"/>
    </location>
</feature>
<protein>
    <recommendedName>
        <fullName evidence="5">Pentatricopeptide repeat-containing protein, chloroplastic</fullName>
    </recommendedName>
</protein>
<dbReference type="InterPro" id="IPR002885">
    <property type="entry name" value="PPR_rpt"/>
</dbReference>
<evidence type="ECO:0000256" key="1">
    <source>
        <dbReference type="ARBA" id="ARBA00022737"/>
    </source>
</evidence>
<dbReference type="NCBIfam" id="TIGR00756">
    <property type="entry name" value="PPR"/>
    <property type="match status" value="2"/>
</dbReference>
<dbReference type="EMBL" id="CAUJNA010000632">
    <property type="protein sequence ID" value="CAJ1379443.1"/>
    <property type="molecule type" value="Genomic_DNA"/>
</dbReference>
<sequence length="1161" mass="124107">MTRSQACSGAQWTSRLAALGRQRLWRDALCTLQEMRSTGVEVSVFAQGAAIGALEKTSQWPGALALLSEAETATGLNAVLCGAALGACAKGKAWRQALLVLETMSFNALEVGVVACSVAMRCCEQEGEWQQALEVLRAMLGNAVLPDVIAYGTAMGACRHGGHWRGAFALLQDTSARRLGNEVVYSSAVSCCEAAGRADLAELLLRRMRHEKIRPNEITFNAAISACEKGRSWELALGFFEMLQQDGLQPDVVSINAGTSACEKGARWEEALGLFAAASRLQVKLDAISHNAAASTCEKGLQWVIPLQMLHSMPLEALEPSVVSFNSVVSACCGCLGWAWPLFLLQDLPRRRLQGTEVTCSAVLTAASARPEVFFNLLDGFRRVGRLDAISYSAAVHAVGQLGRWQDVVRLLQEMAASELEPGIAELGVALGACEGSRGLEPPARRLCQDLRDSAARLLRPPGQRLQRTALAAGPQAAPARFRSQARPSGQRLQRTALAFGPWEKAASARFRSQARPSGQRLQRTALAFGPWEKAASARFRSQARTLRRAASRALREVTALLAQCQKSGQWQLGFDILTGAMSAHVEADVIAVSIAAGAAQQVSAWGPSLALAEDATCRGIAPNQVSCGTLLASCGKARQWTQVLQALRTEPAPAMGAVGFNAALSACRTEWRRALLMLSSATCKRLVPDEVGYNSVADAVCQWAGAVALLRVAEEAELRIGTVALNTLMAQVSWRLAFETFGQMHLHGIEPSLVSSNSLGTAAVRGSVWQAALQDRTSSRDVTSFNVVLSALDRGEKPQTALRLFTDALRRRVALSVVSFGTVASACSRGARWAPALWLLDALAPRRMAPSQEVANSALLACSRAGAWPRTLELVKERTPEDEAGLVAVAMALEEAGRWQHALALLGSGLRSATLFVAVCSACTRGRQWEQAAEVLEAPCQQAMSCASLRQDVASQGAQLQLLSSAHAGLWRQALHFAPGAGPGILRNFALASCEQVRQWAAALALCSQAAQAFAEPDVNTFGLLLGSHAAGQWERSVTILKELVCTRLPVNEVHLGAAITAQESAWPAAIFWLGGFRRFRLRLNESAFGAALQACSEPAWQAALALAEDLGARVVPTLPLLAMKSAALEKGRCWQQKAAVLHAAGVQGLQGLDFHRFKS</sequence>
<evidence type="ECO:0000313" key="3">
    <source>
        <dbReference type="EMBL" id="CAJ1379443.1"/>
    </source>
</evidence>
<dbReference type="Pfam" id="PF13812">
    <property type="entry name" value="PPR_3"/>
    <property type="match status" value="1"/>
</dbReference>
<name>A0AA36MUI8_9DINO</name>
<proteinExistence type="predicted"/>
<feature type="repeat" description="PPR" evidence="2">
    <location>
        <begin position="112"/>
        <end position="146"/>
    </location>
</feature>
<keyword evidence="4" id="KW-1185">Reference proteome</keyword>
<dbReference type="Gene3D" id="1.25.40.10">
    <property type="entry name" value="Tetratricopeptide repeat domain"/>
    <property type="match status" value="6"/>
</dbReference>
<evidence type="ECO:0008006" key="5">
    <source>
        <dbReference type="Google" id="ProtNLM"/>
    </source>
</evidence>
<comment type="caution">
    <text evidence="3">The sequence shown here is derived from an EMBL/GenBank/DDBJ whole genome shotgun (WGS) entry which is preliminary data.</text>
</comment>
<reference evidence="3" key="1">
    <citation type="submission" date="2023-08" db="EMBL/GenBank/DDBJ databases">
        <authorList>
            <person name="Chen Y."/>
            <person name="Shah S."/>
            <person name="Dougan E. K."/>
            <person name="Thang M."/>
            <person name="Chan C."/>
        </authorList>
    </citation>
    <scope>NUCLEOTIDE SEQUENCE</scope>
</reference>
<accession>A0AA36MUI8</accession>
<organism evidence="3 4">
    <name type="scientific">Effrenium voratum</name>
    <dbReference type="NCBI Taxonomy" id="2562239"/>
    <lineage>
        <taxon>Eukaryota</taxon>
        <taxon>Sar</taxon>
        <taxon>Alveolata</taxon>
        <taxon>Dinophyceae</taxon>
        <taxon>Suessiales</taxon>
        <taxon>Symbiodiniaceae</taxon>
        <taxon>Effrenium</taxon>
    </lineage>
</organism>
<feature type="repeat" description="PPR" evidence="2">
    <location>
        <begin position="216"/>
        <end position="250"/>
    </location>
</feature>
<gene>
    <name evidence="3" type="ORF">EVOR1521_LOCUS7687</name>
</gene>
<keyword evidence="1" id="KW-0677">Repeat</keyword>
<evidence type="ECO:0000313" key="4">
    <source>
        <dbReference type="Proteomes" id="UP001178507"/>
    </source>
</evidence>
<dbReference type="Pfam" id="PF01535">
    <property type="entry name" value="PPR"/>
    <property type="match status" value="1"/>
</dbReference>
<evidence type="ECO:0000256" key="2">
    <source>
        <dbReference type="PROSITE-ProRule" id="PRU00708"/>
    </source>
</evidence>